<comment type="pathway">
    <text evidence="7">Cell wall biogenesis; peptidoglycan biosynthesis.</text>
</comment>
<name>A0ABQ6BXK7_9BURK</name>
<keyword evidence="9" id="KW-1185">Reference proteome</keyword>
<evidence type="ECO:0000256" key="6">
    <source>
        <dbReference type="ARBA" id="ARBA00023316"/>
    </source>
</evidence>
<evidence type="ECO:0000256" key="7">
    <source>
        <dbReference type="HAMAP-Rule" id="MF_00258"/>
    </source>
</evidence>
<dbReference type="InterPro" id="IPR004391">
    <property type="entry name" value="Glu_race"/>
</dbReference>
<sequence length="273" mass="29272">MSPPGYTVGVYDSGVGGLSVLRALLVAIPEAHFVYVADQAYAPYGERGAAAVTERAHRITAGLRRDYPLDALVVACNTATAQAIDHLRQTHHDLPIVGVEPALKPAAALTATGHIGVLATRGTVESARFHQLQQRLQKGDGSGPHFHSQACDGLAQAIERDDTALIQTLCERYVHAVQATVPSPQQIDTWVLGCTHYLFAADILRPLCGGQAHLIETGTPVARRTREVLLALRPSPAHAHASLTLLSTADPTMLARLAHRWLGVPEQAQLWQA</sequence>
<evidence type="ECO:0000256" key="3">
    <source>
        <dbReference type="ARBA" id="ARBA00022960"/>
    </source>
</evidence>
<organism evidence="8 9">
    <name type="scientific">Hydrogenophaga electricum</name>
    <dbReference type="NCBI Taxonomy" id="1230953"/>
    <lineage>
        <taxon>Bacteria</taxon>
        <taxon>Pseudomonadati</taxon>
        <taxon>Pseudomonadota</taxon>
        <taxon>Betaproteobacteria</taxon>
        <taxon>Burkholderiales</taxon>
        <taxon>Comamonadaceae</taxon>
        <taxon>Hydrogenophaga</taxon>
    </lineage>
</organism>
<dbReference type="RefSeq" id="WP_234263249.1">
    <property type="nucleotide sequence ID" value="NZ_BSPB01000001.1"/>
</dbReference>
<evidence type="ECO:0000256" key="4">
    <source>
        <dbReference type="ARBA" id="ARBA00022984"/>
    </source>
</evidence>
<keyword evidence="4 7" id="KW-0573">Peptidoglycan synthesis</keyword>
<evidence type="ECO:0000313" key="9">
    <source>
        <dbReference type="Proteomes" id="UP001156903"/>
    </source>
</evidence>
<keyword evidence="3 7" id="KW-0133">Cell shape</keyword>
<keyword evidence="6 7" id="KW-0961">Cell wall biogenesis/degradation</keyword>
<feature type="active site" description="Proton donor/acceptor" evidence="7">
    <location>
        <position position="76"/>
    </location>
</feature>
<accession>A0ABQ6BXK7</accession>
<proteinExistence type="inferred from homology"/>
<keyword evidence="5 7" id="KW-0413">Isomerase</keyword>
<dbReference type="NCBIfam" id="TIGR00067">
    <property type="entry name" value="glut_race"/>
    <property type="match status" value="1"/>
</dbReference>
<dbReference type="Proteomes" id="UP001156903">
    <property type="component" value="Unassembled WGS sequence"/>
</dbReference>
<dbReference type="PANTHER" id="PTHR21198:SF2">
    <property type="entry name" value="GLUTAMATE RACEMASE"/>
    <property type="match status" value="1"/>
</dbReference>
<gene>
    <name evidence="7 8" type="primary">murI</name>
    <name evidence="8" type="ORF">GCM10007935_01170</name>
</gene>
<feature type="binding site" evidence="7">
    <location>
        <begin position="77"/>
        <end position="78"/>
    </location>
    <ligand>
        <name>substrate</name>
    </ligand>
</feature>
<comment type="similarity">
    <text evidence="7">Belongs to the aspartate/glutamate racemases family.</text>
</comment>
<dbReference type="EMBL" id="BSPB01000001">
    <property type="protein sequence ID" value="GLS12691.1"/>
    <property type="molecule type" value="Genomic_DNA"/>
</dbReference>
<dbReference type="Gene3D" id="3.40.50.1860">
    <property type="match status" value="2"/>
</dbReference>
<protein>
    <recommendedName>
        <fullName evidence="2 7">Glutamate racemase</fullName>
        <ecNumber evidence="2 7">5.1.1.3</ecNumber>
    </recommendedName>
</protein>
<dbReference type="InterPro" id="IPR015942">
    <property type="entry name" value="Asp/Glu/hydantoin_racemase"/>
</dbReference>
<dbReference type="PANTHER" id="PTHR21198">
    <property type="entry name" value="GLUTAMATE RACEMASE"/>
    <property type="match status" value="1"/>
</dbReference>
<evidence type="ECO:0000256" key="2">
    <source>
        <dbReference type="ARBA" id="ARBA00013090"/>
    </source>
</evidence>
<dbReference type="InterPro" id="IPR001920">
    <property type="entry name" value="Asp/Glu_race"/>
</dbReference>
<feature type="binding site" evidence="7">
    <location>
        <begin position="12"/>
        <end position="13"/>
    </location>
    <ligand>
        <name>substrate</name>
    </ligand>
</feature>
<feature type="binding site" evidence="7">
    <location>
        <begin position="44"/>
        <end position="45"/>
    </location>
    <ligand>
        <name>substrate</name>
    </ligand>
</feature>
<reference evidence="9" key="1">
    <citation type="journal article" date="2019" name="Int. J. Syst. Evol. Microbiol.">
        <title>The Global Catalogue of Microorganisms (GCM) 10K type strain sequencing project: providing services to taxonomists for standard genome sequencing and annotation.</title>
        <authorList>
            <consortium name="The Broad Institute Genomics Platform"/>
            <consortium name="The Broad Institute Genome Sequencing Center for Infectious Disease"/>
            <person name="Wu L."/>
            <person name="Ma J."/>
        </authorList>
    </citation>
    <scope>NUCLEOTIDE SEQUENCE [LARGE SCALE GENOMIC DNA]</scope>
    <source>
        <strain evidence="9">NBRC 109341</strain>
    </source>
</reference>
<feature type="active site" description="Proton donor/acceptor" evidence="7">
    <location>
        <position position="194"/>
    </location>
</feature>
<comment type="caution">
    <text evidence="8">The sequence shown here is derived from an EMBL/GenBank/DDBJ whole genome shotgun (WGS) entry which is preliminary data.</text>
</comment>
<feature type="binding site" evidence="7">
    <location>
        <begin position="195"/>
        <end position="196"/>
    </location>
    <ligand>
        <name>substrate</name>
    </ligand>
</feature>
<dbReference type="HAMAP" id="MF_00258">
    <property type="entry name" value="Glu_racemase"/>
    <property type="match status" value="1"/>
</dbReference>
<dbReference type="InterPro" id="IPR018187">
    <property type="entry name" value="Asp/Glu_racemase_AS_1"/>
</dbReference>
<dbReference type="EC" id="5.1.1.3" evidence="2 7"/>
<dbReference type="Pfam" id="PF01177">
    <property type="entry name" value="Asp_Glu_race"/>
    <property type="match status" value="1"/>
</dbReference>
<evidence type="ECO:0000256" key="1">
    <source>
        <dbReference type="ARBA" id="ARBA00001602"/>
    </source>
</evidence>
<evidence type="ECO:0000313" key="8">
    <source>
        <dbReference type="EMBL" id="GLS12691.1"/>
    </source>
</evidence>
<comment type="catalytic activity">
    <reaction evidence="1 7">
        <text>L-glutamate = D-glutamate</text>
        <dbReference type="Rhea" id="RHEA:12813"/>
        <dbReference type="ChEBI" id="CHEBI:29985"/>
        <dbReference type="ChEBI" id="CHEBI:29986"/>
        <dbReference type="EC" id="5.1.1.3"/>
    </reaction>
</comment>
<dbReference type="SUPFAM" id="SSF53681">
    <property type="entry name" value="Aspartate/glutamate racemase"/>
    <property type="match status" value="2"/>
</dbReference>
<dbReference type="PROSITE" id="PS00923">
    <property type="entry name" value="ASP_GLU_RACEMASE_1"/>
    <property type="match status" value="1"/>
</dbReference>
<evidence type="ECO:0000256" key="5">
    <source>
        <dbReference type="ARBA" id="ARBA00023235"/>
    </source>
</evidence>
<comment type="function">
    <text evidence="7">Provides the (R)-glutamate required for cell wall biosynthesis.</text>
</comment>